<evidence type="ECO:0000256" key="4">
    <source>
        <dbReference type="ARBA" id="ARBA00022794"/>
    </source>
</evidence>
<evidence type="ECO:0000256" key="3">
    <source>
        <dbReference type="ARBA" id="ARBA00022490"/>
    </source>
</evidence>
<keyword evidence="3" id="KW-0963">Cytoplasm</keyword>
<dbReference type="GO" id="GO:0019867">
    <property type="term" value="C:outer membrane"/>
    <property type="evidence" value="ECO:0007669"/>
    <property type="project" value="InterPro"/>
</dbReference>
<dbReference type="InterPro" id="IPR028235">
    <property type="entry name" value="DNAAF3_C"/>
</dbReference>
<dbReference type="Pfam" id="PF00169">
    <property type="entry name" value="PH"/>
    <property type="match status" value="1"/>
</dbReference>
<accession>A0A1I8IGZ5</accession>
<evidence type="ECO:0000256" key="5">
    <source>
        <dbReference type="ARBA" id="ARBA00023136"/>
    </source>
</evidence>
<evidence type="ECO:0000259" key="8">
    <source>
        <dbReference type="PROSITE" id="PS50003"/>
    </source>
</evidence>
<evidence type="ECO:0000256" key="7">
    <source>
        <dbReference type="SAM" id="MobiDB-lite"/>
    </source>
</evidence>
<dbReference type="SMART" id="SM00233">
    <property type="entry name" value="PH"/>
    <property type="match status" value="1"/>
</dbReference>
<dbReference type="InterPro" id="IPR001849">
    <property type="entry name" value="PH_domain"/>
</dbReference>
<protein>
    <submittedName>
        <fullName evidence="10">PH domain-containing protein</fullName>
    </submittedName>
</protein>
<dbReference type="InterPro" id="IPR000184">
    <property type="entry name" value="Bac_surfAg_D15"/>
</dbReference>
<proteinExistence type="inferred from homology"/>
<evidence type="ECO:0000256" key="2">
    <source>
        <dbReference type="ARBA" id="ARBA00010449"/>
    </source>
</evidence>
<reference evidence="10" key="1">
    <citation type="submission" date="2016-11" db="UniProtKB">
        <authorList>
            <consortium name="WormBaseParasite"/>
        </authorList>
    </citation>
    <scope>IDENTIFICATION</scope>
</reference>
<dbReference type="Pfam" id="PF01103">
    <property type="entry name" value="Omp85"/>
    <property type="match status" value="1"/>
</dbReference>
<dbReference type="Gene3D" id="2.30.29.30">
    <property type="entry name" value="Pleckstrin-homology domain (PH domain)/Phosphotyrosine-binding domain (PTB)"/>
    <property type="match status" value="1"/>
</dbReference>
<comment type="subcellular location">
    <subcellularLocation>
        <location evidence="6">Dynein axonemal particle</location>
    </subcellularLocation>
    <subcellularLocation>
        <location evidence="1">Membrane</location>
    </subcellularLocation>
</comment>
<feature type="region of interest" description="Disordered" evidence="7">
    <location>
        <begin position="1018"/>
        <end position="1039"/>
    </location>
</feature>
<dbReference type="WBParaSite" id="maker-uti_cns_0012569-snap-gene-0.3-mRNA-1">
    <property type="protein sequence ID" value="maker-uti_cns_0012569-snap-gene-0.3-mRNA-1"/>
    <property type="gene ID" value="maker-uti_cns_0012569-snap-gene-0.3"/>
</dbReference>
<name>A0A1I8IGZ5_9PLAT</name>
<dbReference type="Gene3D" id="2.40.160.50">
    <property type="entry name" value="membrane protein fhac: a member of the omp85/tpsb transporter family"/>
    <property type="match status" value="1"/>
</dbReference>
<dbReference type="CDD" id="cd00821">
    <property type="entry name" value="PH"/>
    <property type="match status" value="1"/>
</dbReference>
<dbReference type="InterPro" id="IPR027974">
    <property type="entry name" value="DUF4470"/>
</dbReference>
<evidence type="ECO:0000256" key="6">
    <source>
        <dbReference type="ARBA" id="ARBA00024190"/>
    </source>
</evidence>
<dbReference type="GO" id="GO:0070286">
    <property type="term" value="P:axonemal dynein complex assembly"/>
    <property type="evidence" value="ECO:0007669"/>
    <property type="project" value="InterPro"/>
</dbReference>
<evidence type="ECO:0000313" key="9">
    <source>
        <dbReference type="Proteomes" id="UP000095280"/>
    </source>
</evidence>
<keyword evidence="5" id="KW-0472">Membrane</keyword>
<feature type="region of interest" description="Disordered" evidence="7">
    <location>
        <begin position="509"/>
        <end position="533"/>
    </location>
</feature>
<organism evidence="9 10">
    <name type="scientific">Macrostomum lignano</name>
    <dbReference type="NCBI Taxonomy" id="282301"/>
    <lineage>
        <taxon>Eukaryota</taxon>
        <taxon>Metazoa</taxon>
        <taxon>Spiralia</taxon>
        <taxon>Lophotrochozoa</taxon>
        <taxon>Platyhelminthes</taxon>
        <taxon>Rhabditophora</taxon>
        <taxon>Macrostomorpha</taxon>
        <taxon>Macrostomida</taxon>
        <taxon>Macrostomidae</taxon>
        <taxon>Macrostomum</taxon>
    </lineage>
</organism>
<evidence type="ECO:0000313" key="10">
    <source>
        <dbReference type="WBParaSite" id="maker-uti_cns_0012569-snap-gene-0.3-mRNA-1"/>
    </source>
</evidence>
<dbReference type="Pfam" id="PF14740">
    <property type="entry name" value="DUF4471"/>
    <property type="match status" value="1"/>
</dbReference>
<dbReference type="SUPFAM" id="SSF50729">
    <property type="entry name" value="PH domain-like"/>
    <property type="match status" value="1"/>
</dbReference>
<dbReference type="PANTHER" id="PTHR22118:SF14">
    <property type="entry name" value="DYNEIN AXONEMAL ASSEMBLY FACTOR 3"/>
    <property type="match status" value="1"/>
</dbReference>
<dbReference type="GO" id="GO:0120293">
    <property type="term" value="C:dynein axonemal particle"/>
    <property type="evidence" value="ECO:0007669"/>
    <property type="project" value="UniProtKB-SubCell"/>
</dbReference>
<dbReference type="PANTHER" id="PTHR22118">
    <property type="entry name" value="DYNEIN ASSEMBLY FACTOR 3, AXONEMAL"/>
    <property type="match status" value="1"/>
</dbReference>
<keyword evidence="9" id="KW-1185">Reference proteome</keyword>
<dbReference type="InterPro" id="IPR039304">
    <property type="entry name" value="DNAAF3"/>
</dbReference>
<dbReference type="GO" id="GO:0044458">
    <property type="term" value="P:motile cilium assembly"/>
    <property type="evidence" value="ECO:0007669"/>
    <property type="project" value="TreeGrafter"/>
</dbReference>
<feature type="domain" description="PH" evidence="8">
    <location>
        <begin position="635"/>
        <end position="739"/>
    </location>
</feature>
<comment type="similarity">
    <text evidence="2">Belongs to the DNAAF3 family.</text>
</comment>
<dbReference type="PROSITE" id="PS50003">
    <property type="entry name" value="PH_DOMAIN"/>
    <property type="match status" value="1"/>
</dbReference>
<dbReference type="InterPro" id="IPR011993">
    <property type="entry name" value="PH-like_dom_sf"/>
</dbReference>
<keyword evidence="4" id="KW-0970">Cilium biogenesis/degradation</keyword>
<sequence>AIWRLPLQHLLGNCCPSLSARLDFCKCFAADDRAPFEDRFPFGGAAAGVRGFAPNRAGPSFPPPLADWGSGDNRRWFGRRYVGGLFRLAVGLEASIATPLAPSVRLRAFVDAGCVASMEDAGLGVACGLGAACPVAGGAARLELNWCWAPWPRLDTDAAVPGLDMSQDSPALDRHSIETGLGSITWWGFSPALDLQQVWLDANRSEPAQTMLIVGSGDQRHLLTTLARLRRHCTSSTPLKIFVLETDCSLYCRAMLQLLLCLDTRASVQERAELFLELYGNTLVREQTVDHVTRLCPMLIRLVTDPEFCQQTAPMLQLGDLKFRERDIMEAVFKFWKQGLADRKGFDAQLCWDLRLRQHLGVRYDAIPNVFDWDHQMRLVERPNGAQVSRPEYLHWRTKGVAFRLREAAYDASNRTLCSGIVLSVAGERHARRGYWGDIVCSPYLGWGLVSEWPDYDRSANGQRVNSVGAVCEYNVCSVMHELSTGTRYEQQQAEGATATVTEIIEEETEEAGEAKQDDNKVEKLPESSDKGDAKFRGQIQLASFSNSTAHLLADEGVAQLFSESAVLVVESALYMLELRQDQVAQFADRVATFAANIGAKPLRQLDPEKDAHLWQMSEEVPAGGGNALEAPAAPPAAEGYLQKRSRILHRWERVYCRLLDGGRLAYASEPPNGESTASDWAVKRAKCLQLSACTIRPLAGRERAFEILTGDGRQTVALSAESDEDLDMWMSAFLVARAERRGGSGANSNTGCSRLAGFSLLTNQRLAGFSLLTNQRLVGFSLLTNKRIAGFSLLTNQRLAGFSLLTNQRIAGFSLLTNERLAGFSLLTNQRLLSFDSVREYHHNARLQHQAGRHVAILAGQQQHRLLAGHPANHVAVVLAPVGLPLLQGGNAVWPAALVRSVHQLEQSMASPVTQQSSLWPNLLGQPVSASDRRTTACSTRSAEASLTRAPQPSCWKSQATSSRLSRLRRILGAGFKCSDSNGCRSMGQVGFSRSHWSMQPVQKVCSQSGACTGASSTPPQIGQISSSSTSPSNLASSNPMAARFGELRTAIIRCNLNRLGQRPALANRHNVAEFNVAKAGRQVHGHVLVPLLVALVLLHKVQIIPADHDGALHLHLGDHASEYAAADVNVASEWALLVNVAAFDGFARRFEAEADILHVVIAAALLAAHLLLLEGSLSVLFLFGPASVGLDVGLKSSALCFDRLDSFERALHYGRGRAAASGCVRAVHLPSVVTLPPPPSTLLYICGGAATTTAACCAAGCPGSCSIWIGICLTGPPRLNAD</sequence>
<evidence type="ECO:0000256" key="1">
    <source>
        <dbReference type="ARBA" id="ARBA00004370"/>
    </source>
</evidence>
<dbReference type="Proteomes" id="UP000095280">
    <property type="component" value="Unplaced"/>
</dbReference>
<dbReference type="Pfam" id="PF14737">
    <property type="entry name" value="DUF4470"/>
    <property type="match status" value="1"/>
</dbReference>
<feature type="compositionally biased region" description="Basic and acidic residues" evidence="7">
    <location>
        <begin position="513"/>
        <end position="533"/>
    </location>
</feature>